<dbReference type="Pfam" id="PF07627">
    <property type="entry name" value="PSCyt3"/>
    <property type="match status" value="1"/>
</dbReference>
<evidence type="ECO:0000259" key="4">
    <source>
        <dbReference type="Pfam" id="PF07631"/>
    </source>
</evidence>
<dbReference type="Pfam" id="PF07624">
    <property type="entry name" value="PSD2"/>
    <property type="match status" value="1"/>
</dbReference>
<evidence type="ECO:0000259" key="3">
    <source>
        <dbReference type="Pfam" id="PF07627"/>
    </source>
</evidence>
<evidence type="ECO:0008006" key="8">
    <source>
        <dbReference type="Google" id="ProtNLM"/>
    </source>
</evidence>
<dbReference type="InterPro" id="IPR013036">
    <property type="entry name" value="DUF1587"/>
</dbReference>
<feature type="domain" description="DUF1592" evidence="4">
    <location>
        <begin position="476"/>
        <end position="603"/>
    </location>
</feature>
<sequence length="824" mass="90653">MNGVMQANDPRPRAASTRLLRTGTAARLFGVGRGVLVPGLFLALACAASLSASSDGDPLFVPFASAAAQDPVAPSPFASPAELAERFTTQVAPFLEAHCAICHSGTEPEAGFGIDAYADVEAIVAGEVLWRHAAERVRRGQMPPEGRERPDDESIENFVDFVARAARSAYDPARGVDPGRNVLRRLTNTEYANTVRDVLGVRFDAHAHFPADNIGHGFDNVADVQMLDELLLERYLEAAQRVAQEAIRWEQMGEPTVRPISPVEMEGGRGRDSWRALWSNGETGAYLELPRAGRYRLRATAHADQAGDELARMELRRGGTILASVEVVSANNGAPDEHEIEFDVDEGGEHWIGAAFVNDFADKANDLDRNLFVHGLEVIGPLDPPRPTALQERLHALVEGERNDSKALDAQLVWLATRLWRTDPDASDIKRIAKLVPKKAERDEALQIGLAALLASPRFVFRLEDDEARDDDVRDLDGFELATRLSYFLWSAPPDDALLALAADGTLVEHDVLVGQLERMLDDPRSGELARNFGSQWLQTRRLTKHDVDPDKFDTITPELLAAMQRETLLVFEAVLREKRSIRDLLDADFTFVNDALAEHYGLPRVDGAFLRRVSLVGTDRRGILLHGSILTANSLPNRTSPVKRGKWVLESILGSPLPPPPPGADSFGDDDPAQFTAKTARERFAAHRSNAVCASCHDILDPIGFGLERYDAVGRRRDRDGSGAIDASGTLPTGESFANELELIARIRDLDRDARYYDGPSLIRSVVENLLVYALGRGLEPTDRPTVGHVLERLDPEHPTLHDAIREIVLSDAFTKRRTRAAQ</sequence>
<reference evidence="6 7" key="1">
    <citation type="submission" date="2019-02" db="EMBL/GenBank/DDBJ databases">
        <title>Deep-cultivation of Planctomycetes and their phenomic and genomic characterization uncovers novel biology.</title>
        <authorList>
            <person name="Wiegand S."/>
            <person name="Jogler M."/>
            <person name="Boedeker C."/>
            <person name="Pinto D."/>
            <person name="Vollmers J."/>
            <person name="Rivas-Marin E."/>
            <person name="Kohn T."/>
            <person name="Peeters S.H."/>
            <person name="Heuer A."/>
            <person name="Rast P."/>
            <person name="Oberbeckmann S."/>
            <person name="Bunk B."/>
            <person name="Jeske O."/>
            <person name="Meyerdierks A."/>
            <person name="Storesund J.E."/>
            <person name="Kallscheuer N."/>
            <person name="Luecker S."/>
            <person name="Lage O.M."/>
            <person name="Pohl T."/>
            <person name="Merkel B.J."/>
            <person name="Hornburger P."/>
            <person name="Mueller R.-W."/>
            <person name="Bruemmer F."/>
            <person name="Labrenz M."/>
            <person name="Spormann A.M."/>
            <person name="Op den Camp H."/>
            <person name="Overmann J."/>
            <person name="Amann R."/>
            <person name="Jetten M.S.M."/>
            <person name="Mascher T."/>
            <person name="Medema M.H."/>
            <person name="Devos D.P."/>
            <person name="Kaster A.-K."/>
            <person name="Ovreas L."/>
            <person name="Rohde M."/>
            <person name="Galperin M.Y."/>
            <person name="Jogler C."/>
        </authorList>
    </citation>
    <scope>NUCLEOTIDE SEQUENCE [LARGE SCALE GENOMIC DNA]</scope>
    <source>
        <strain evidence="6 7">Pla163</strain>
    </source>
</reference>
<evidence type="ECO:0000259" key="1">
    <source>
        <dbReference type="Pfam" id="PF07624"/>
    </source>
</evidence>
<organism evidence="6 7">
    <name type="scientific">Rohdeia mirabilis</name>
    <dbReference type="NCBI Taxonomy" id="2528008"/>
    <lineage>
        <taxon>Bacteria</taxon>
        <taxon>Pseudomonadati</taxon>
        <taxon>Planctomycetota</taxon>
        <taxon>Planctomycetia</taxon>
        <taxon>Planctomycetia incertae sedis</taxon>
        <taxon>Rohdeia</taxon>
    </lineage>
</organism>
<dbReference type="Pfam" id="PF07631">
    <property type="entry name" value="PSD4"/>
    <property type="match status" value="1"/>
</dbReference>
<evidence type="ECO:0000259" key="5">
    <source>
        <dbReference type="Pfam" id="PF16841"/>
    </source>
</evidence>
<feature type="domain" description="Carbohydrate binding module xylan-binding" evidence="5">
    <location>
        <begin position="300"/>
        <end position="386"/>
    </location>
</feature>
<feature type="domain" description="DUF1587" evidence="2">
    <location>
        <begin position="184"/>
        <end position="247"/>
    </location>
</feature>
<name>A0A518CZA2_9BACT</name>
<dbReference type="Pfam" id="PF16841">
    <property type="entry name" value="CBM60"/>
    <property type="match status" value="1"/>
</dbReference>
<dbReference type="Proteomes" id="UP000319342">
    <property type="component" value="Chromosome"/>
</dbReference>
<evidence type="ECO:0000259" key="2">
    <source>
        <dbReference type="Pfam" id="PF07626"/>
    </source>
</evidence>
<dbReference type="InterPro" id="IPR013039">
    <property type="entry name" value="DUF1588"/>
</dbReference>
<evidence type="ECO:0000313" key="7">
    <source>
        <dbReference type="Proteomes" id="UP000319342"/>
    </source>
</evidence>
<dbReference type="InterPro" id="IPR031768">
    <property type="entry name" value="CBM60_xylan-bd"/>
</dbReference>
<dbReference type="EMBL" id="CP036290">
    <property type="protein sequence ID" value="QDU84553.1"/>
    <property type="molecule type" value="Genomic_DNA"/>
</dbReference>
<dbReference type="InterPro" id="IPR011478">
    <property type="entry name" value="DUF1585"/>
</dbReference>
<feature type="domain" description="DUF1585" evidence="1">
    <location>
        <begin position="762"/>
        <end position="815"/>
    </location>
</feature>
<gene>
    <name evidence="6" type="ORF">Pla163_16640</name>
</gene>
<accession>A0A518CZA2</accession>
<dbReference type="Pfam" id="PF07626">
    <property type="entry name" value="PSD3"/>
    <property type="match status" value="1"/>
</dbReference>
<dbReference type="AlphaFoldDB" id="A0A518CZA2"/>
<protein>
    <recommendedName>
        <fullName evidence="8">Planctomycete cytochrome C</fullName>
    </recommendedName>
</protein>
<evidence type="ECO:0000313" key="6">
    <source>
        <dbReference type="EMBL" id="QDU84553.1"/>
    </source>
</evidence>
<keyword evidence="7" id="KW-1185">Reference proteome</keyword>
<dbReference type="InterPro" id="IPR013042">
    <property type="entry name" value="DUF1592"/>
</dbReference>
<proteinExistence type="predicted"/>
<feature type="domain" description="DUF1588" evidence="3">
    <location>
        <begin position="621"/>
        <end position="720"/>
    </location>
</feature>